<keyword evidence="5 18" id="KW-0489">Methyltransferase</keyword>
<sequence length="296" mass="32674">MLIDYLQLYPVAFITVSILLGLVVGSFLNVVIARLPIMMEQDWRARCVELCGRACDADPVDGREHRARVPRPFNLMLPRSHCLRCGHFLSIAENIPLVSYLLLRGRCAGCHAPIPLRYPLVELLGAGMAGIVAWRFGFGIQAGSALILTWALIALAFIDWEHWLLPDGITIPMLWLGLGLNLFSVHATIADAVIGAICGYGVFWMVYHVHRLLTGKEGMGHGDFKLLAMSGAWLGWQVLPALVLIASLIGVLAGVVLIRWREHDRNDPIPFGPCLAIATWAVLLWKDTLAGWYLGP</sequence>
<evidence type="ECO:0000256" key="1">
    <source>
        <dbReference type="ARBA" id="ARBA00004429"/>
    </source>
</evidence>
<dbReference type="EC" id="3.4.23.43" evidence="15 18"/>
<keyword evidence="11 19" id="KW-1133">Transmembrane helix</keyword>
<evidence type="ECO:0000256" key="13">
    <source>
        <dbReference type="ARBA" id="ARBA00023268"/>
    </source>
</evidence>
<accession>A0A450RYH6</accession>
<dbReference type="Pfam" id="PF01478">
    <property type="entry name" value="Peptidase_A24"/>
    <property type="match status" value="1"/>
</dbReference>
<evidence type="ECO:0000256" key="19">
    <source>
        <dbReference type="SAM" id="Phobius"/>
    </source>
</evidence>
<evidence type="ECO:0000256" key="10">
    <source>
        <dbReference type="ARBA" id="ARBA00022801"/>
    </source>
</evidence>
<keyword evidence="3" id="KW-1003">Cell membrane</keyword>
<organism evidence="22">
    <name type="scientific">Candidatus Kentrum sp. DK</name>
    <dbReference type="NCBI Taxonomy" id="2126562"/>
    <lineage>
        <taxon>Bacteria</taxon>
        <taxon>Pseudomonadati</taxon>
        <taxon>Pseudomonadota</taxon>
        <taxon>Gammaproteobacteria</taxon>
        <taxon>Candidatus Kentrum</taxon>
    </lineage>
</organism>
<proteinExistence type="inferred from homology"/>
<evidence type="ECO:0000256" key="12">
    <source>
        <dbReference type="ARBA" id="ARBA00023136"/>
    </source>
</evidence>
<dbReference type="AlphaFoldDB" id="A0A450RYH6"/>
<keyword evidence="6 18" id="KW-0645">Protease</keyword>
<feature type="transmembrane region" description="Helical" evidence="19">
    <location>
        <begin position="192"/>
        <end position="213"/>
    </location>
</feature>
<dbReference type="EC" id="2.1.1.-" evidence="18"/>
<keyword evidence="7 18" id="KW-0808">Transferase</keyword>
<keyword evidence="12 19" id="KW-0472">Membrane</keyword>
<feature type="transmembrane region" description="Helical" evidence="19">
    <location>
        <begin position="12"/>
        <end position="37"/>
    </location>
</feature>
<evidence type="ECO:0000256" key="11">
    <source>
        <dbReference type="ARBA" id="ARBA00022989"/>
    </source>
</evidence>
<keyword evidence="10 18" id="KW-0378">Hydrolase</keyword>
<gene>
    <name evidence="22" type="ORF">BECKDK2373C_GA0170839_100744</name>
</gene>
<dbReference type="GO" id="GO:0005886">
    <property type="term" value="C:plasma membrane"/>
    <property type="evidence" value="ECO:0007669"/>
    <property type="project" value="UniProtKB-SubCell"/>
</dbReference>
<name>A0A450RYH6_9GAMM</name>
<feature type="transmembrane region" description="Helical" evidence="19">
    <location>
        <begin position="164"/>
        <end position="185"/>
    </location>
</feature>
<dbReference type="InterPro" id="IPR050882">
    <property type="entry name" value="Prepilin_peptidase/N-MTase"/>
</dbReference>
<feature type="transmembrane region" description="Helical" evidence="19">
    <location>
        <begin position="269"/>
        <end position="286"/>
    </location>
</feature>
<evidence type="ECO:0000256" key="15">
    <source>
        <dbReference type="ARBA" id="ARBA00067082"/>
    </source>
</evidence>
<feature type="domain" description="Prepilin type IV endopeptidase peptidase" evidence="20">
    <location>
        <begin position="146"/>
        <end position="254"/>
    </location>
</feature>
<dbReference type="PANTHER" id="PTHR30487:SF0">
    <property type="entry name" value="PREPILIN LEADER PEPTIDASE_N-METHYLTRANSFERASE-RELATED"/>
    <property type="match status" value="1"/>
</dbReference>
<keyword evidence="9 18" id="KW-0812">Transmembrane</keyword>
<evidence type="ECO:0000256" key="17">
    <source>
        <dbReference type="RuleBase" id="RU003793"/>
    </source>
</evidence>
<keyword evidence="13 18" id="KW-0511">Multifunctional enzyme</keyword>
<keyword evidence="4" id="KW-0997">Cell inner membrane</keyword>
<evidence type="ECO:0000256" key="2">
    <source>
        <dbReference type="ARBA" id="ARBA00005801"/>
    </source>
</evidence>
<dbReference type="GO" id="GO:0008168">
    <property type="term" value="F:methyltransferase activity"/>
    <property type="evidence" value="ECO:0007669"/>
    <property type="project" value="UniProtKB-KW"/>
</dbReference>
<dbReference type="PANTHER" id="PTHR30487">
    <property type="entry name" value="TYPE 4 PREPILIN-LIKE PROTEINS LEADER PEPTIDE-PROCESSING ENZYME"/>
    <property type="match status" value="1"/>
</dbReference>
<keyword evidence="8" id="KW-0949">S-adenosyl-L-methionine</keyword>
<evidence type="ECO:0000256" key="8">
    <source>
        <dbReference type="ARBA" id="ARBA00022691"/>
    </source>
</evidence>
<evidence type="ECO:0000256" key="6">
    <source>
        <dbReference type="ARBA" id="ARBA00022670"/>
    </source>
</evidence>
<feature type="transmembrane region" description="Helical" evidence="19">
    <location>
        <begin position="138"/>
        <end position="158"/>
    </location>
</feature>
<feature type="transmembrane region" description="Helical" evidence="19">
    <location>
        <begin position="233"/>
        <end position="257"/>
    </location>
</feature>
<comment type="function">
    <text evidence="18">Plays an essential role in type IV pili and type II pseudopili formation by proteolytically removing the leader sequence from substrate proteins and subsequently monomethylating the alpha-amino group of the newly exposed N-terminal phenylalanine.</text>
</comment>
<dbReference type="GO" id="GO:0004190">
    <property type="term" value="F:aspartic-type endopeptidase activity"/>
    <property type="evidence" value="ECO:0007669"/>
    <property type="project" value="UniProtKB-EC"/>
</dbReference>
<dbReference type="Gene3D" id="1.20.120.1220">
    <property type="match status" value="1"/>
</dbReference>
<dbReference type="GO" id="GO:0032259">
    <property type="term" value="P:methylation"/>
    <property type="evidence" value="ECO:0007669"/>
    <property type="project" value="UniProtKB-KW"/>
</dbReference>
<feature type="domain" description="Prepilin peptidase A24 N-terminal" evidence="21">
    <location>
        <begin position="19"/>
        <end position="136"/>
    </location>
</feature>
<comment type="similarity">
    <text evidence="2 17">Belongs to the peptidase A24 family.</text>
</comment>
<dbReference type="Pfam" id="PF06750">
    <property type="entry name" value="A24_N_bact"/>
    <property type="match status" value="1"/>
</dbReference>
<evidence type="ECO:0000256" key="7">
    <source>
        <dbReference type="ARBA" id="ARBA00022679"/>
    </source>
</evidence>
<evidence type="ECO:0000256" key="16">
    <source>
        <dbReference type="ARBA" id="ARBA00071870"/>
    </source>
</evidence>
<evidence type="ECO:0000256" key="18">
    <source>
        <dbReference type="RuleBase" id="RU003794"/>
    </source>
</evidence>
<evidence type="ECO:0000313" key="22">
    <source>
        <dbReference type="EMBL" id="VFJ44047.1"/>
    </source>
</evidence>
<evidence type="ECO:0000256" key="9">
    <source>
        <dbReference type="ARBA" id="ARBA00022692"/>
    </source>
</evidence>
<dbReference type="EMBL" id="CAADEY010000007">
    <property type="protein sequence ID" value="VFJ44047.1"/>
    <property type="molecule type" value="Genomic_DNA"/>
</dbReference>
<evidence type="ECO:0000256" key="5">
    <source>
        <dbReference type="ARBA" id="ARBA00022603"/>
    </source>
</evidence>
<dbReference type="GO" id="GO:0006465">
    <property type="term" value="P:signal peptide processing"/>
    <property type="evidence" value="ECO:0007669"/>
    <property type="project" value="TreeGrafter"/>
</dbReference>
<reference evidence="22" key="1">
    <citation type="submission" date="2019-02" db="EMBL/GenBank/DDBJ databases">
        <authorList>
            <person name="Gruber-Vodicka R. H."/>
            <person name="Seah K. B. B."/>
        </authorList>
    </citation>
    <scope>NUCLEOTIDE SEQUENCE</scope>
    <source>
        <strain evidence="22">BECK_DK161</strain>
    </source>
</reference>
<comment type="catalytic activity">
    <reaction evidence="14 18">
        <text>Typically cleaves a -Gly-|-Phe- bond to release an N-terminal, basic peptide of 5-8 residues from type IV prepilin, and then N-methylates the new N-terminal amino group, the methyl donor being S-adenosyl-L-methionine.</text>
        <dbReference type="EC" id="3.4.23.43"/>
    </reaction>
</comment>
<dbReference type="PRINTS" id="PR00864">
    <property type="entry name" value="PREPILNPTASE"/>
</dbReference>
<comment type="subcellular location">
    <subcellularLocation>
        <location evidence="1">Cell inner membrane</location>
        <topology evidence="1">Multi-pass membrane protein</topology>
    </subcellularLocation>
    <subcellularLocation>
        <location evidence="18">Cell membrane</location>
        <topology evidence="18">Multi-pass membrane protein</topology>
    </subcellularLocation>
</comment>
<dbReference type="FunFam" id="1.20.120.1220:FF:000001">
    <property type="entry name" value="Type 4 prepilin-like proteins leader peptide-processing enzyme"/>
    <property type="match status" value="1"/>
</dbReference>
<evidence type="ECO:0000256" key="4">
    <source>
        <dbReference type="ARBA" id="ARBA00022519"/>
    </source>
</evidence>
<dbReference type="InterPro" id="IPR014032">
    <property type="entry name" value="Peptidase_A24A_bac"/>
</dbReference>
<protein>
    <recommendedName>
        <fullName evidence="16 18">Prepilin leader peptidase/N-methyltransferase</fullName>
        <ecNumber evidence="18">2.1.1.-</ecNumber>
        <ecNumber evidence="15 18">3.4.23.43</ecNumber>
    </recommendedName>
</protein>
<evidence type="ECO:0000256" key="3">
    <source>
        <dbReference type="ARBA" id="ARBA00022475"/>
    </source>
</evidence>
<dbReference type="InterPro" id="IPR010627">
    <property type="entry name" value="Prepilin_pept_A24_N"/>
</dbReference>
<evidence type="ECO:0000256" key="14">
    <source>
        <dbReference type="ARBA" id="ARBA00050401"/>
    </source>
</evidence>
<evidence type="ECO:0000259" key="21">
    <source>
        <dbReference type="Pfam" id="PF06750"/>
    </source>
</evidence>
<evidence type="ECO:0000259" key="20">
    <source>
        <dbReference type="Pfam" id="PF01478"/>
    </source>
</evidence>
<dbReference type="InterPro" id="IPR000045">
    <property type="entry name" value="Prepilin_IV_endopep_pep"/>
</dbReference>